<reference evidence="3" key="1">
    <citation type="journal article" date="2012" name="PLoS Pathog.">
        <title>Comparative genomics of the apicomplexan parasites Toxoplasma gondii and Neospora caninum: Coccidia differing in host range and transmission strategy.</title>
        <authorList>
            <person name="Reid A.J."/>
            <person name="Vermont S.J."/>
            <person name="Cotton J.A."/>
            <person name="Harris D."/>
            <person name="Hill-Cawthorne G.A."/>
            <person name="Konen-Waisman S."/>
            <person name="Latham S.M."/>
            <person name="Mourier T."/>
            <person name="Norton R."/>
            <person name="Quail M.A."/>
            <person name="Sanders M."/>
            <person name="Shanmugam D."/>
            <person name="Sohal A."/>
            <person name="Wasmuth J.D."/>
            <person name="Brunk B."/>
            <person name="Grigg M.E."/>
            <person name="Howard J.C."/>
            <person name="Parkinson J."/>
            <person name="Roos D.S."/>
            <person name="Trees A.J."/>
            <person name="Berriman M."/>
            <person name="Pain A."/>
            <person name="Wastling J.M."/>
        </authorList>
    </citation>
    <scope>NUCLEOTIDE SEQUENCE [LARGE SCALE GENOMIC DNA]</scope>
    <source>
        <strain evidence="3">Liverpool</strain>
    </source>
</reference>
<dbReference type="AlphaFoldDB" id="F0VHN0"/>
<dbReference type="GeneID" id="13443600"/>
<organism evidence="2 3">
    <name type="scientific">Neospora caninum (strain Liverpool)</name>
    <dbReference type="NCBI Taxonomy" id="572307"/>
    <lineage>
        <taxon>Eukaryota</taxon>
        <taxon>Sar</taxon>
        <taxon>Alveolata</taxon>
        <taxon>Apicomplexa</taxon>
        <taxon>Conoidasida</taxon>
        <taxon>Coccidia</taxon>
        <taxon>Eucoccidiorida</taxon>
        <taxon>Eimeriorina</taxon>
        <taxon>Sarcocystidae</taxon>
        <taxon>Neospora</taxon>
    </lineage>
</organism>
<dbReference type="Proteomes" id="UP000007494">
    <property type="component" value="Chromosome VIII"/>
</dbReference>
<proteinExistence type="predicted"/>
<feature type="region of interest" description="Disordered" evidence="1">
    <location>
        <begin position="70"/>
        <end position="102"/>
    </location>
</feature>
<evidence type="ECO:0000313" key="2">
    <source>
        <dbReference type="EMBL" id="CBZ53241.1"/>
    </source>
</evidence>
<gene>
    <name evidence="2" type="ORF">NCLIV_030280</name>
</gene>
<protein>
    <submittedName>
        <fullName evidence="2">Uncharacterized protein</fullName>
    </submittedName>
</protein>
<feature type="region of interest" description="Disordered" evidence="1">
    <location>
        <begin position="1"/>
        <end position="21"/>
    </location>
</feature>
<evidence type="ECO:0000256" key="1">
    <source>
        <dbReference type="SAM" id="MobiDB-lite"/>
    </source>
</evidence>
<feature type="compositionally biased region" description="Low complexity" evidence="1">
    <location>
        <begin position="86"/>
        <end position="102"/>
    </location>
</feature>
<evidence type="ECO:0000313" key="3">
    <source>
        <dbReference type="Proteomes" id="UP000007494"/>
    </source>
</evidence>
<dbReference type="RefSeq" id="XP_003883273.1">
    <property type="nucleotide sequence ID" value="XM_003883224.1"/>
</dbReference>
<dbReference type="VEuPathDB" id="ToxoDB:NCLIV_030280"/>
<sequence>MASATRLSLPPPSSCPAAPSASLLPAVSTRDLDEQWHGSCSFLLFSRAPYNPTPTAERLALPSRSSSLASVSSAVHDPQTPLPDNAAAPDSSPSSVSSVSSRASVLKEERAFGSAPPPSSGRVILAARKAAILWKAREEELKEAQDGTNAGADSAKEVFNKFFSEDTEASAKRRTRNMQRKSLQRISTRSSARTSRLCADPERSGRSRFVASCGAFVWGLLRVSSRKRLSLLCVFLSRNASWPQPASAPCARLSARAERILSLSCSVRFQPSSKRPRLPLRKHSSLEFEIDKHVHICGDTRVERSVLACTRVCTFIQSVKVGEKKADGDGERGEVARPVCVAPQVDDQITRLSI</sequence>
<name>F0VHN0_NEOCL</name>
<dbReference type="EMBL" id="FR823390">
    <property type="protein sequence ID" value="CBZ53241.1"/>
    <property type="molecule type" value="Genomic_DNA"/>
</dbReference>
<accession>F0VHN0</accession>
<feature type="compositionally biased region" description="Basic residues" evidence="1">
    <location>
        <begin position="172"/>
        <end position="183"/>
    </location>
</feature>
<feature type="region of interest" description="Disordered" evidence="1">
    <location>
        <begin position="169"/>
        <end position="189"/>
    </location>
</feature>
<dbReference type="InParanoid" id="F0VHN0"/>
<keyword evidence="3" id="KW-1185">Reference proteome</keyword>